<proteinExistence type="predicted"/>
<dbReference type="PIRSF" id="PIRSF005739">
    <property type="entry name" value="O-mtase"/>
    <property type="match status" value="1"/>
</dbReference>
<dbReference type="SUPFAM" id="SSF46785">
    <property type="entry name" value="Winged helix' DNA-binding domain"/>
    <property type="match status" value="1"/>
</dbReference>
<evidence type="ECO:0000313" key="8">
    <source>
        <dbReference type="Proteomes" id="UP000324358"/>
    </source>
</evidence>
<gene>
    <name evidence="7" type="ORF">ES675_12885</name>
</gene>
<evidence type="ECO:0000256" key="4">
    <source>
        <dbReference type="PIRSR" id="PIRSR005739-1"/>
    </source>
</evidence>
<dbReference type="AlphaFoldDB" id="A0A5D0QSZ7"/>
<keyword evidence="2 7" id="KW-0808">Transferase</keyword>
<feature type="active site" description="Proton acceptor" evidence="4">
    <location>
        <position position="256"/>
    </location>
</feature>
<dbReference type="InterPro" id="IPR029063">
    <property type="entry name" value="SAM-dependent_MTases_sf"/>
</dbReference>
<dbReference type="Proteomes" id="UP000324358">
    <property type="component" value="Unassembled WGS sequence"/>
</dbReference>
<dbReference type="InterPro" id="IPR016461">
    <property type="entry name" value="COMT-like"/>
</dbReference>
<feature type="domain" description="O-methyltransferase C-terminal" evidence="5">
    <location>
        <begin position="119"/>
        <end position="329"/>
    </location>
</feature>
<dbReference type="GO" id="GO:0032259">
    <property type="term" value="P:methylation"/>
    <property type="evidence" value="ECO:0007669"/>
    <property type="project" value="UniProtKB-KW"/>
</dbReference>
<dbReference type="InterPro" id="IPR036390">
    <property type="entry name" value="WH_DNA-bd_sf"/>
</dbReference>
<keyword evidence="1 7" id="KW-0489">Methyltransferase</keyword>
<dbReference type="Pfam" id="PF00891">
    <property type="entry name" value="Methyltransf_2"/>
    <property type="match status" value="1"/>
</dbReference>
<accession>A0A5D0QSZ7</accession>
<organism evidence="7 8">
    <name type="scientific">Bizionia algoritergicola</name>
    <dbReference type="NCBI Taxonomy" id="291187"/>
    <lineage>
        <taxon>Bacteria</taxon>
        <taxon>Pseudomonadati</taxon>
        <taxon>Bacteroidota</taxon>
        <taxon>Flavobacteriia</taxon>
        <taxon>Flavobacteriales</taxon>
        <taxon>Flavobacteriaceae</taxon>
        <taxon>Bizionia</taxon>
    </lineage>
</organism>
<evidence type="ECO:0000256" key="2">
    <source>
        <dbReference type="ARBA" id="ARBA00022679"/>
    </source>
</evidence>
<dbReference type="InterPro" id="IPR001077">
    <property type="entry name" value="COMT_C"/>
</dbReference>
<dbReference type="OrthoDB" id="9766840at2"/>
<dbReference type="Gene3D" id="3.40.50.150">
    <property type="entry name" value="Vaccinia Virus protein VP39"/>
    <property type="match status" value="1"/>
</dbReference>
<evidence type="ECO:0000256" key="3">
    <source>
        <dbReference type="ARBA" id="ARBA00022691"/>
    </source>
</evidence>
<dbReference type="EMBL" id="VSKL01000005">
    <property type="protein sequence ID" value="TYB72055.1"/>
    <property type="molecule type" value="Genomic_DNA"/>
</dbReference>
<dbReference type="InterPro" id="IPR036388">
    <property type="entry name" value="WH-like_DNA-bd_sf"/>
</dbReference>
<keyword evidence="3" id="KW-0949">S-adenosyl-L-methionine</keyword>
<evidence type="ECO:0000259" key="6">
    <source>
        <dbReference type="Pfam" id="PF08100"/>
    </source>
</evidence>
<evidence type="ECO:0000259" key="5">
    <source>
        <dbReference type="Pfam" id="PF00891"/>
    </source>
</evidence>
<dbReference type="RefSeq" id="WP_066254321.1">
    <property type="nucleotide sequence ID" value="NZ_VSKL01000005.1"/>
</dbReference>
<dbReference type="InterPro" id="IPR012967">
    <property type="entry name" value="COMT_dimerisation"/>
</dbReference>
<sequence>METTTIQPTPAAILQMGTGFWASKVLLTAVNFQLFTHLAKHGSMSAKAIKNILELKCSDRNLYDFLDCLTGLSFLEREGLLETAHYSNTVDTAIFLDKDKPSYIGGILEMQNEQGWNVWAKLDNGLKTGLIQHEIKDNGENIFDFISKDPEMFKKFVDGMTGVQMGNFIALAEKFDFSNYKTLVDAGGSAGVLSVMIAKHNPHIKCTTFDLPALEFMAKETVQKFKMTEQVKVTNGDFFKDALPKSDIVTMGNILHDWDEETKIKLMKTAYDALPKGGVFIAIEHVIDDQRKENVFGLMMSLNMLIETGDGFNYTFSDFNKWAKKAGFSTTELMPLAGPSSAAIAYKL</sequence>
<feature type="domain" description="O-methyltransferase dimerisation" evidence="6">
    <location>
        <begin position="18"/>
        <end position="90"/>
    </location>
</feature>
<keyword evidence="8" id="KW-1185">Reference proteome</keyword>
<name>A0A5D0QSZ7_9FLAO</name>
<protein>
    <submittedName>
        <fullName evidence="7">Methyltransferase</fullName>
    </submittedName>
</protein>
<dbReference type="GO" id="GO:0008171">
    <property type="term" value="F:O-methyltransferase activity"/>
    <property type="evidence" value="ECO:0007669"/>
    <property type="project" value="InterPro"/>
</dbReference>
<comment type="caution">
    <text evidence="7">The sequence shown here is derived from an EMBL/GenBank/DDBJ whole genome shotgun (WGS) entry which is preliminary data.</text>
</comment>
<evidence type="ECO:0000313" key="7">
    <source>
        <dbReference type="EMBL" id="TYB72055.1"/>
    </source>
</evidence>
<dbReference type="Pfam" id="PF08100">
    <property type="entry name" value="Dimerisation"/>
    <property type="match status" value="1"/>
</dbReference>
<dbReference type="SUPFAM" id="SSF53335">
    <property type="entry name" value="S-adenosyl-L-methionine-dependent methyltransferases"/>
    <property type="match status" value="1"/>
</dbReference>
<reference evidence="7 8" key="1">
    <citation type="submission" date="2019-08" db="EMBL/GenBank/DDBJ databases">
        <title>Genomes of Antarctic Bizionia species.</title>
        <authorList>
            <person name="Bowman J.P."/>
        </authorList>
    </citation>
    <scope>NUCLEOTIDE SEQUENCE [LARGE SCALE GENOMIC DNA]</scope>
    <source>
        <strain evidence="7 8">APA-1</strain>
    </source>
</reference>
<dbReference type="PANTHER" id="PTHR11746">
    <property type="entry name" value="O-METHYLTRANSFERASE"/>
    <property type="match status" value="1"/>
</dbReference>
<dbReference type="Gene3D" id="1.10.10.10">
    <property type="entry name" value="Winged helix-like DNA-binding domain superfamily/Winged helix DNA-binding domain"/>
    <property type="match status" value="1"/>
</dbReference>
<dbReference type="PROSITE" id="PS51683">
    <property type="entry name" value="SAM_OMT_II"/>
    <property type="match status" value="1"/>
</dbReference>
<evidence type="ECO:0000256" key="1">
    <source>
        <dbReference type="ARBA" id="ARBA00022603"/>
    </source>
</evidence>
<dbReference type="GO" id="GO:0046983">
    <property type="term" value="F:protein dimerization activity"/>
    <property type="evidence" value="ECO:0007669"/>
    <property type="project" value="InterPro"/>
</dbReference>